<dbReference type="Proteomes" id="UP000271098">
    <property type="component" value="Unassembled WGS sequence"/>
</dbReference>
<keyword evidence="3" id="KW-1185">Reference proteome</keyword>
<name>A0A183E1N0_9BILA</name>
<evidence type="ECO:0000313" key="2">
    <source>
        <dbReference type="EMBL" id="VDN24930.1"/>
    </source>
</evidence>
<accession>A0A183E1N0</accession>
<reference evidence="2 3" key="2">
    <citation type="submission" date="2018-11" db="EMBL/GenBank/DDBJ databases">
        <authorList>
            <consortium name="Pathogen Informatics"/>
        </authorList>
    </citation>
    <scope>NUCLEOTIDE SEQUENCE [LARGE SCALE GENOMIC DNA]</scope>
</reference>
<protein>
    <submittedName>
        <fullName evidence="4">DUF11 domain-containing protein</fullName>
    </submittedName>
</protein>
<evidence type="ECO:0000313" key="4">
    <source>
        <dbReference type="WBParaSite" id="GPUH_0001489001-mRNA-1"/>
    </source>
</evidence>
<organism evidence="4">
    <name type="scientific">Gongylonema pulchrum</name>
    <dbReference type="NCBI Taxonomy" id="637853"/>
    <lineage>
        <taxon>Eukaryota</taxon>
        <taxon>Metazoa</taxon>
        <taxon>Ecdysozoa</taxon>
        <taxon>Nematoda</taxon>
        <taxon>Chromadorea</taxon>
        <taxon>Rhabditida</taxon>
        <taxon>Spirurina</taxon>
        <taxon>Spiruromorpha</taxon>
        <taxon>Spiruroidea</taxon>
        <taxon>Gongylonematidae</taxon>
        <taxon>Gongylonema</taxon>
    </lineage>
</organism>
<dbReference type="AlphaFoldDB" id="A0A183E1N0"/>
<sequence>MEKISSIAVSLIASLTHSLSASDPVALNSLADIITDHCNFSSGAVSWSSILHFYITTVNTNSQTAPTNRIVWTFRVQATRHGE</sequence>
<proteinExistence type="predicted"/>
<feature type="signal peptide" evidence="1">
    <location>
        <begin position="1"/>
        <end position="21"/>
    </location>
</feature>
<evidence type="ECO:0000313" key="3">
    <source>
        <dbReference type="Proteomes" id="UP000271098"/>
    </source>
</evidence>
<evidence type="ECO:0000256" key="1">
    <source>
        <dbReference type="SAM" id="SignalP"/>
    </source>
</evidence>
<gene>
    <name evidence="2" type="ORF">GPUH_LOCUS14871</name>
</gene>
<keyword evidence="1" id="KW-0732">Signal</keyword>
<feature type="chain" id="PRO_5043138961" evidence="1">
    <location>
        <begin position="22"/>
        <end position="83"/>
    </location>
</feature>
<reference evidence="4" key="1">
    <citation type="submission" date="2016-06" db="UniProtKB">
        <authorList>
            <consortium name="WormBaseParasite"/>
        </authorList>
    </citation>
    <scope>IDENTIFICATION</scope>
</reference>
<dbReference type="WBParaSite" id="GPUH_0001489001-mRNA-1">
    <property type="protein sequence ID" value="GPUH_0001489001-mRNA-1"/>
    <property type="gene ID" value="GPUH_0001489001"/>
</dbReference>
<dbReference type="EMBL" id="UYRT01081741">
    <property type="protein sequence ID" value="VDN24930.1"/>
    <property type="molecule type" value="Genomic_DNA"/>
</dbReference>